<gene>
    <name evidence="2" type="ORF">FIBSPDRAFT_900255</name>
</gene>
<sequence length="180" mass="19854">MYKSVGVCMESFVTKESQHTRHLPRHTPPPEPTTSSRYASPVPFTVDIRYAACRSRDGGAVYGRDLLAESGIPKAGLAQRELSSSLSSAGTRLAQDSPYMVSRILIPRGSRNAMRPFLPVAMKYELLPHFLPRIEESLVARLKPRYLFSRGSRVLRRGWRDAAVVAALVDGDVGADGRNA</sequence>
<proteinExistence type="predicted"/>
<reference evidence="2 3" key="1">
    <citation type="journal article" date="2016" name="Mol. Biol. Evol.">
        <title>Comparative Genomics of Early-Diverging Mushroom-Forming Fungi Provides Insights into the Origins of Lignocellulose Decay Capabilities.</title>
        <authorList>
            <person name="Nagy L.G."/>
            <person name="Riley R."/>
            <person name="Tritt A."/>
            <person name="Adam C."/>
            <person name="Daum C."/>
            <person name="Floudas D."/>
            <person name="Sun H."/>
            <person name="Yadav J.S."/>
            <person name="Pangilinan J."/>
            <person name="Larsson K.H."/>
            <person name="Matsuura K."/>
            <person name="Barry K."/>
            <person name="Labutti K."/>
            <person name="Kuo R."/>
            <person name="Ohm R.A."/>
            <person name="Bhattacharya S.S."/>
            <person name="Shirouzu T."/>
            <person name="Yoshinaga Y."/>
            <person name="Martin F.M."/>
            <person name="Grigoriev I.V."/>
            <person name="Hibbett D.S."/>
        </authorList>
    </citation>
    <scope>NUCLEOTIDE SEQUENCE [LARGE SCALE GENOMIC DNA]</scope>
    <source>
        <strain evidence="2 3">CBS 109695</strain>
    </source>
</reference>
<dbReference type="AlphaFoldDB" id="A0A165YNJ0"/>
<keyword evidence="3" id="KW-1185">Reference proteome</keyword>
<dbReference type="EMBL" id="KV417693">
    <property type="protein sequence ID" value="KZP09747.1"/>
    <property type="molecule type" value="Genomic_DNA"/>
</dbReference>
<protein>
    <submittedName>
        <fullName evidence="2">Uncharacterized protein</fullName>
    </submittedName>
</protein>
<organism evidence="2 3">
    <name type="scientific">Athelia psychrophila</name>
    <dbReference type="NCBI Taxonomy" id="1759441"/>
    <lineage>
        <taxon>Eukaryota</taxon>
        <taxon>Fungi</taxon>
        <taxon>Dikarya</taxon>
        <taxon>Basidiomycota</taxon>
        <taxon>Agaricomycotina</taxon>
        <taxon>Agaricomycetes</taxon>
        <taxon>Agaricomycetidae</taxon>
        <taxon>Atheliales</taxon>
        <taxon>Atheliaceae</taxon>
        <taxon>Athelia</taxon>
    </lineage>
</organism>
<evidence type="ECO:0000313" key="3">
    <source>
        <dbReference type="Proteomes" id="UP000076532"/>
    </source>
</evidence>
<accession>A0A165YNJ0</accession>
<evidence type="ECO:0000313" key="2">
    <source>
        <dbReference type="EMBL" id="KZP09747.1"/>
    </source>
</evidence>
<evidence type="ECO:0000256" key="1">
    <source>
        <dbReference type="SAM" id="MobiDB-lite"/>
    </source>
</evidence>
<name>A0A165YNJ0_9AGAM</name>
<dbReference type="Proteomes" id="UP000076532">
    <property type="component" value="Unassembled WGS sequence"/>
</dbReference>
<feature type="region of interest" description="Disordered" evidence="1">
    <location>
        <begin position="16"/>
        <end position="39"/>
    </location>
</feature>